<keyword evidence="2" id="KW-1185">Reference proteome</keyword>
<dbReference type="Proteomes" id="UP000663828">
    <property type="component" value="Unassembled WGS sequence"/>
</dbReference>
<sequence length="124" mass="13528">QGCFDVGSAVIEPSLFDEEYKCFELVARDKCDSVISDKAKKMLSEEEEGYVIVGASILIGDGDDEFALGLQVFTSIIHGICDERTENPTEQSLEELTDLSESGSLNTTNVKLRCSSTAIALLKR</sequence>
<dbReference type="AlphaFoldDB" id="A0A816H9L4"/>
<evidence type="ECO:0000313" key="2">
    <source>
        <dbReference type="Proteomes" id="UP000663828"/>
    </source>
</evidence>
<name>A0A816H9L4_ADIRI</name>
<feature type="non-terminal residue" evidence="1">
    <location>
        <position position="1"/>
    </location>
</feature>
<accession>A0A816H9L4</accession>
<protein>
    <submittedName>
        <fullName evidence="1">Uncharacterized protein</fullName>
    </submittedName>
</protein>
<reference evidence="1" key="1">
    <citation type="submission" date="2021-02" db="EMBL/GenBank/DDBJ databases">
        <authorList>
            <person name="Nowell W R."/>
        </authorList>
    </citation>
    <scope>NUCLEOTIDE SEQUENCE</scope>
</reference>
<evidence type="ECO:0000313" key="1">
    <source>
        <dbReference type="EMBL" id="CAF1683737.1"/>
    </source>
</evidence>
<comment type="caution">
    <text evidence="1">The sequence shown here is derived from an EMBL/GenBank/DDBJ whole genome shotgun (WGS) entry which is preliminary data.</text>
</comment>
<organism evidence="1 2">
    <name type="scientific">Adineta ricciae</name>
    <name type="common">Rotifer</name>
    <dbReference type="NCBI Taxonomy" id="249248"/>
    <lineage>
        <taxon>Eukaryota</taxon>
        <taxon>Metazoa</taxon>
        <taxon>Spiralia</taxon>
        <taxon>Gnathifera</taxon>
        <taxon>Rotifera</taxon>
        <taxon>Eurotatoria</taxon>
        <taxon>Bdelloidea</taxon>
        <taxon>Adinetida</taxon>
        <taxon>Adinetidae</taxon>
        <taxon>Adineta</taxon>
    </lineage>
</organism>
<proteinExistence type="predicted"/>
<gene>
    <name evidence="1" type="ORF">XAT740_LOCUS61285</name>
</gene>
<dbReference type="EMBL" id="CAJNOR010015948">
    <property type="protein sequence ID" value="CAF1683737.1"/>
    <property type="molecule type" value="Genomic_DNA"/>
</dbReference>